<dbReference type="EMBL" id="JACYFU010000004">
    <property type="protein sequence ID" value="MBD8066785.1"/>
    <property type="molecule type" value="Genomic_DNA"/>
</dbReference>
<name>A0A927FUY8_9HYPH</name>
<evidence type="ECO:0000313" key="3">
    <source>
        <dbReference type="EMBL" id="MBD8066785.1"/>
    </source>
</evidence>
<keyword evidence="4" id="KW-1185">Reference proteome</keyword>
<evidence type="ECO:0000256" key="1">
    <source>
        <dbReference type="SAM" id="MobiDB-lite"/>
    </source>
</evidence>
<sequence length="144" mass="14242">MRTYLFAAFAVLPGLFVSSAMAAPVPGFDQLYAQNFTACTLPDGTVADCEAAIQEHVAALVAASVDVDTANASFTALRREVFLANAADEVFQAEIDALFELLLPESGDIGAPGAGAAGGDGGAGGGAGSLTDSTDGDPTPASAG</sequence>
<feature type="signal peptide" evidence="2">
    <location>
        <begin position="1"/>
        <end position="22"/>
    </location>
</feature>
<organism evidence="3 4">
    <name type="scientific">Devosia oryzisoli</name>
    <dbReference type="NCBI Taxonomy" id="2774138"/>
    <lineage>
        <taxon>Bacteria</taxon>
        <taxon>Pseudomonadati</taxon>
        <taxon>Pseudomonadota</taxon>
        <taxon>Alphaproteobacteria</taxon>
        <taxon>Hyphomicrobiales</taxon>
        <taxon>Devosiaceae</taxon>
        <taxon>Devosia</taxon>
    </lineage>
</organism>
<feature type="chain" id="PRO_5036794082" evidence="2">
    <location>
        <begin position="23"/>
        <end position="144"/>
    </location>
</feature>
<feature type="compositionally biased region" description="Gly residues" evidence="1">
    <location>
        <begin position="110"/>
        <end position="128"/>
    </location>
</feature>
<proteinExistence type="predicted"/>
<protein>
    <submittedName>
        <fullName evidence="3">Uncharacterized protein</fullName>
    </submittedName>
</protein>
<reference evidence="3" key="1">
    <citation type="submission" date="2020-09" db="EMBL/GenBank/DDBJ databases">
        <title>Genome seq and assembly of Devosia sp.</title>
        <authorList>
            <person name="Chhetri G."/>
        </authorList>
    </citation>
    <scope>NUCLEOTIDE SEQUENCE</scope>
    <source>
        <strain evidence="3">PTR5</strain>
    </source>
</reference>
<feature type="region of interest" description="Disordered" evidence="1">
    <location>
        <begin position="110"/>
        <end position="144"/>
    </location>
</feature>
<comment type="caution">
    <text evidence="3">The sequence shown here is derived from an EMBL/GenBank/DDBJ whole genome shotgun (WGS) entry which is preliminary data.</text>
</comment>
<evidence type="ECO:0000313" key="4">
    <source>
        <dbReference type="Proteomes" id="UP000654108"/>
    </source>
</evidence>
<evidence type="ECO:0000256" key="2">
    <source>
        <dbReference type="SAM" id="SignalP"/>
    </source>
</evidence>
<dbReference type="RefSeq" id="WP_191777198.1">
    <property type="nucleotide sequence ID" value="NZ_JACYFU010000004.1"/>
</dbReference>
<accession>A0A927FUY8</accession>
<dbReference type="AlphaFoldDB" id="A0A927FUY8"/>
<dbReference type="Proteomes" id="UP000654108">
    <property type="component" value="Unassembled WGS sequence"/>
</dbReference>
<keyword evidence="2" id="KW-0732">Signal</keyword>
<gene>
    <name evidence="3" type="ORF">IC608_15025</name>
</gene>